<keyword evidence="1" id="KW-1133">Transmembrane helix</keyword>
<gene>
    <name evidence="2" type="ORF">PLANPX_4472</name>
</gene>
<reference evidence="3" key="1">
    <citation type="submission" date="2019-10" db="EMBL/GenBank/DDBJ databases">
        <title>Lacipirellula parvula gen. nov., sp. nov., representing a lineage of planctomycetes widespread in freshwater anoxic habitats, and description of the family Lacipirellulaceae.</title>
        <authorList>
            <person name="Dedysh S.N."/>
            <person name="Kulichevskaya I.S."/>
            <person name="Beletsky A.V."/>
            <person name="Rakitin A.L."/>
            <person name="Mardanov A.V."/>
            <person name="Ivanova A.A."/>
            <person name="Saltykova V.X."/>
            <person name="Rijpstra W.I.C."/>
            <person name="Sinninghe Damste J.S."/>
            <person name="Ravin N.V."/>
        </authorList>
    </citation>
    <scope>NUCLEOTIDE SEQUENCE [LARGE SCALE GENOMIC DNA]</scope>
    <source>
        <strain evidence="3">PX69</strain>
    </source>
</reference>
<accession>A0A5K7XDM1</accession>
<organism evidence="2 3">
    <name type="scientific">Lacipirellula parvula</name>
    <dbReference type="NCBI Taxonomy" id="2650471"/>
    <lineage>
        <taxon>Bacteria</taxon>
        <taxon>Pseudomonadati</taxon>
        <taxon>Planctomycetota</taxon>
        <taxon>Planctomycetia</taxon>
        <taxon>Pirellulales</taxon>
        <taxon>Lacipirellulaceae</taxon>
        <taxon>Lacipirellula</taxon>
    </lineage>
</organism>
<evidence type="ECO:0000313" key="2">
    <source>
        <dbReference type="EMBL" id="BBO34860.1"/>
    </source>
</evidence>
<evidence type="ECO:0000313" key="3">
    <source>
        <dbReference type="Proteomes" id="UP000326837"/>
    </source>
</evidence>
<sequence length="58" mass="6412">MQHLARLLQLAGLTIPPLAMVAQLMNRIRAGQMLQFLVVAVCLFSAGYILQVYGPRKS</sequence>
<feature type="transmembrane region" description="Helical" evidence="1">
    <location>
        <begin position="31"/>
        <end position="50"/>
    </location>
</feature>
<keyword evidence="1" id="KW-0472">Membrane</keyword>
<dbReference type="RefSeq" id="WP_172992195.1">
    <property type="nucleotide sequence ID" value="NZ_AP021861.1"/>
</dbReference>
<protein>
    <submittedName>
        <fullName evidence="2">Uncharacterized protein</fullName>
    </submittedName>
</protein>
<proteinExistence type="predicted"/>
<dbReference type="Proteomes" id="UP000326837">
    <property type="component" value="Chromosome"/>
</dbReference>
<dbReference type="KEGG" id="lpav:PLANPX_4472"/>
<keyword evidence="1" id="KW-0812">Transmembrane</keyword>
<evidence type="ECO:0000256" key="1">
    <source>
        <dbReference type="SAM" id="Phobius"/>
    </source>
</evidence>
<name>A0A5K7XDM1_9BACT</name>
<dbReference type="EMBL" id="AP021861">
    <property type="protein sequence ID" value="BBO34860.1"/>
    <property type="molecule type" value="Genomic_DNA"/>
</dbReference>
<keyword evidence="3" id="KW-1185">Reference proteome</keyword>
<dbReference type="AlphaFoldDB" id="A0A5K7XDM1"/>